<keyword evidence="9" id="KW-0687">Ribonucleoprotein</keyword>
<dbReference type="PROSITE" id="PS51914">
    <property type="entry name" value="MRH"/>
    <property type="match status" value="1"/>
</dbReference>
<organism evidence="14 15">
    <name type="scientific">Aspergillus ochraceoroseus IBT 24754</name>
    <dbReference type="NCBI Taxonomy" id="1392256"/>
    <lineage>
        <taxon>Eukaryota</taxon>
        <taxon>Fungi</taxon>
        <taxon>Dikarya</taxon>
        <taxon>Ascomycota</taxon>
        <taxon>Pezizomycotina</taxon>
        <taxon>Eurotiomycetes</taxon>
        <taxon>Eurotiomycetidae</taxon>
        <taxon>Eurotiales</taxon>
        <taxon>Aspergillaceae</taxon>
        <taxon>Aspergillus</taxon>
        <taxon>Aspergillus subgen. Nidulantes</taxon>
    </lineage>
</organism>
<comment type="similarity">
    <text evidence="2">Belongs to the mitochondrion-specific ribosomal protein mL50 family.</text>
</comment>
<evidence type="ECO:0000256" key="4">
    <source>
        <dbReference type="ARBA" id="ARBA00022729"/>
    </source>
</evidence>
<evidence type="ECO:0000313" key="14">
    <source>
        <dbReference type="EMBL" id="PTU19158.1"/>
    </source>
</evidence>
<evidence type="ECO:0000259" key="13">
    <source>
        <dbReference type="PROSITE" id="PS51914"/>
    </source>
</evidence>
<dbReference type="GO" id="GO:0017177">
    <property type="term" value="C:glucosidase II complex"/>
    <property type="evidence" value="ECO:0007669"/>
    <property type="project" value="TreeGrafter"/>
</dbReference>
<dbReference type="Pfam" id="PF10501">
    <property type="entry name" value="Ribosomal_L50"/>
    <property type="match status" value="1"/>
</dbReference>
<keyword evidence="11" id="KW-0175">Coiled coil</keyword>
<evidence type="ECO:0000256" key="7">
    <source>
        <dbReference type="ARBA" id="ARBA00023128"/>
    </source>
</evidence>
<evidence type="ECO:0000256" key="1">
    <source>
        <dbReference type="ARBA" id="ARBA00004173"/>
    </source>
</evidence>
<evidence type="ECO:0000256" key="6">
    <source>
        <dbReference type="ARBA" id="ARBA00022980"/>
    </source>
</evidence>
<dbReference type="InterPro" id="IPR039794">
    <property type="entry name" value="Gtb1-like"/>
</dbReference>
<feature type="coiled-coil region" evidence="11">
    <location>
        <begin position="822"/>
        <end position="915"/>
    </location>
</feature>
<accession>A0A2T5LSA2</accession>
<dbReference type="Pfam" id="PF13015">
    <property type="entry name" value="PRKCSH_1"/>
    <property type="match status" value="1"/>
</dbReference>
<dbReference type="GO" id="GO:0006491">
    <property type="term" value="P:N-glycan processing"/>
    <property type="evidence" value="ECO:0007669"/>
    <property type="project" value="TreeGrafter"/>
</dbReference>
<keyword evidence="7" id="KW-0496">Mitochondrion</keyword>
<dbReference type="VEuPathDB" id="FungiDB:P175DRAFT_0461571"/>
<dbReference type="RefSeq" id="XP_040750550.1">
    <property type="nucleotide sequence ID" value="XM_040894765.1"/>
</dbReference>
<dbReference type="InterPro" id="IPR028146">
    <property type="entry name" value="PRKCSH_N"/>
</dbReference>
<feature type="domain" description="MRH" evidence="13">
    <location>
        <begin position="1072"/>
        <end position="1184"/>
    </location>
</feature>
<feature type="compositionally biased region" description="Low complexity" evidence="12">
    <location>
        <begin position="94"/>
        <end position="118"/>
    </location>
</feature>
<dbReference type="Gene3D" id="2.70.130.10">
    <property type="entry name" value="Mannose-6-phosphate receptor binding domain"/>
    <property type="match status" value="1"/>
</dbReference>
<keyword evidence="8" id="KW-1015">Disulfide bond</keyword>
<dbReference type="SUPFAM" id="SSF50911">
    <property type="entry name" value="Mannose 6-phosphate receptor domain"/>
    <property type="match status" value="1"/>
</dbReference>
<sequence>MRPSLRLLNLEAPSLQGSRALYVCSVCRQEARPRPFVARQFLRNASSSSSSSSNAATPITERVRRKIWGTDNPPGLKDPYGGEGVFERKFKKGQAAARQGEQEGDAAAADADAGAVEATQSEAEAVDGSYEPATTWAELQRVGHLGRWSDLPAVEADEYNSFSMNRRFTKPAHLSLAAHQAAVELCLLHALNKPLTSICDVVEHEKPVFKLLWNCKIQPNSKGEWDSALVYPDKETEEALAYIFEQIGTPQEAVAPEVEAAAEQTEEMDVEEIEAEAEAEESHPQQKTSPFFGYADVKEKGYLALSLEDPVTKFAFLKRFSQLSGHFFPDPVIPTITSVKQVLDQVKLSLSPKPKKIAEVLAADETLQSLPNVKIFVKRQKPSNKDEELGRKKLIDAELLNPLVIKSVFLYFPSLDSLVNRLLKLSFPPISFRRFFFSFSSSSTRAVSRAVAAFLIPLGADGVGVDVLLRRLFAVDCSLWEEEEEVSPLRAFVSEDAAASLVPFFLRFLDPGVFFSEWARPCSASRWIRVTNLSLSVSFIGRMGMTLSSLNHVPKTLDATSKNLFAIGLGADPLDLVAGEKEFQNRILVVQVPGAVGDNRAHQRVVREGAMMTQRIVPQISSDPDSRFINSWPEVPSFIIVCLAACSSLVAAGDDGSARPRGVGPEFANFYKDTTTFTCISHPSVKIPYSAVNDDFCDCPDGSDEPGTAACAHLSGNSPLSVADRPGHGDQELKAALPGFYCKNKGHKPSYIPFQRVNDGICDYELCCDGSDEWARVGGTKCEDKCKEIGKEWRKREEKRHKAMTAALKKKRDLLVDAGRQQKEVEDHILRLEAEIEGEEIKVKNLEADLEAIKKREESKVVKGKKAGKVNVLAALAKGRVEELRNALVEVRKERDEIKSRVQELEDILSKFKIEYNPNFNDEGVKRAVRSWEDYAAKGTVDTIVNSARDGDWATISKPDDEESGINWEQWENEVESAEPDTIYRLAAYLPPSLVTFIEGKVNAVVSFLETTGYLPRKEEPSTSESKAVAEAREAVQAAEKSLEDLKSQLKDHKADIDTDYGVASIFRALKNVCISKDAGEYTYEHCFLDQTKQIPKKGGSSVRMGSFAGLGSVEVDELNEAGEIVPVQKISLKYTRGQGCWNGPARSTTVVLECGEENEILKIAEDEKCVYSMLVTTPAVCAGGEEPGNVAPRRKDEL</sequence>
<protein>
    <recommendedName>
        <fullName evidence="3">Glucosidase 2 subunit beta</fullName>
    </recommendedName>
    <alternativeName>
        <fullName evidence="10">Large ribosomal subunit protein mL50</fullName>
    </alternativeName>
</protein>
<name>A0A2T5LSA2_9EURO</name>
<dbReference type="GO" id="GO:0005840">
    <property type="term" value="C:ribosome"/>
    <property type="evidence" value="ECO:0007669"/>
    <property type="project" value="UniProtKB-KW"/>
</dbReference>
<reference evidence="14 15" key="1">
    <citation type="journal article" date="2018" name="Proc. Natl. Acad. Sci. U.S.A.">
        <title>Linking secondary metabolites to gene clusters through genome sequencing of six diverse Aspergillus species.</title>
        <authorList>
            <person name="Kaerboelling I."/>
            <person name="Vesth T.C."/>
            <person name="Frisvad J.C."/>
            <person name="Nybo J.L."/>
            <person name="Theobald S."/>
            <person name="Kuo A."/>
            <person name="Bowyer P."/>
            <person name="Matsuda Y."/>
            <person name="Mondo S."/>
            <person name="Lyhne E.K."/>
            <person name="Kogle M.E."/>
            <person name="Clum A."/>
            <person name="Lipzen A."/>
            <person name="Salamov A."/>
            <person name="Ngan C.Y."/>
            <person name="Daum C."/>
            <person name="Chiniquy J."/>
            <person name="Barry K."/>
            <person name="LaButti K."/>
            <person name="Haridas S."/>
            <person name="Simmons B.A."/>
            <person name="Magnuson J.K."/>
            <person name="Mortensen U.H."/>
            <person name="Larsen T.O."/>
            <person name="Grigoriev I.V."/>
            <person name="Baker S.E."/>
            <person name="Andersen M.R."/>
        </authorList>
    </citation>
    <scope>NUCLEOTIDE SEQUENCE [LARGE SCALE GENOMIC DNA]</scope>
    <source>
        <strain evidence="14 15">IBT 24754</strain>
    </source>
</reference>
<evidence type="ECO:0000256" key="3">
    <source>
        <dbReference type="ARBA" id="ARBA00022387"/>
    </source>
</evidence>
<keyword evidence="6" id="KW-0689">Ribosomal protein</keyword>
<feature type="coiled-coil region" evidence="11">
    <location>
        <begin position="1029"/>
        <end position="1056"/>
    </location>
</feature>
<dbReference type="GO" id="GO:0005739">
    <property type="term" value="C:mitochondrion"/>
    <property type="evidence" value="ECO:0007669"/>
    <property type="project" value="UniProtKB-SubCell"/>
</dbReference>
<comment type="caution">
    <text evidence="14">The sequence shown here is derived from an EMBL/GenBank/DDBJ whole genome shotgun (WGS) entry which is preliminary data.</text>
</comment>
<proteinExistence type="inferred from homology"/>
<keyword evidence="5" id="KW-0256">Endoplasmic reticulum</keyword>
<dbReference type="AlphaFoldDB" id="A0A2T5LSA2"/>
<evidence type="ECO:0000256" key="5">
    <source>
        <dbReference type="ARBA" id="ARBA00022824"/>
    </source>
</evidence>
<evidence type="ECO:0000256" key="11">
    <source>
        <dbReference type="SAM" id="Coils"/>
    </source>
</evidence>
<dbReference type="InterPro" id="IPR036607">
    <property type="entry name" value="PRKCSH"/>
</dbReference>
<dbReference type="InterPro" id="IPR009011">
    <property type="entry name" value="Man6P_isomerase_rcpt-bd_dom_sf"/>
</dbReference>
<evidence type="ECO:0000256" key="10">
    <source>
        <dbReference type="ARBA" id="ARBA00035183"/>
    </source>
</evidence>
<dbReference type="InterPro" id="IPR044865">
    <property type="entry name" value="MRH_dom"/>
</dbReference>
<dbReference type="InterPro" id="IPR018305">
    <property type="entry name" value="Ribosomal_m50"/>
</dbReference>
<dbReference type="Pfam" id="PF12999">
    <property type="entry name" value="PRKCSH-like"/>
    <property type="match status" value="2"/>
</dbReference>
<dbReference type="Proteomes" id="UP000244073">
    <property type="component" value="Unassembled WGS sequence"/>
</dbReference>
<dbReference type="GO" id="GO:1990904">
    <property type="term" value="C:ribonucleoprotein complex"/>
    <property type="evidence" value="ECO:0007669"/>
    <property type="project" value="UniProtKB-KW"/>
</dbReference>
<dbReference type="OrthoDB" id="28322at2759"/>
<evidence type="ECO:0000256" key="2">
    <source>
        <dbReference type="ARBA" id="ARBA00008860"/>
    </source>
</evidence>
<evidence type="ECO:0000256" key="9">
    <source>
        <dbReference type="ARBA" id="ARBA00023274"/>
    </source>
</evidence>
<feature type="region of interest" description="Disordered" evidence="12">
    <location>
        <begin position="44"/>
        <end position="129"/>
    </location>
</feature>
<dbReference type="PANTHER" id="PTHR12630:SF1">
    <property type="entry name" value="GLUCOSIDASE 2 SUBUNIT BETA"/>
    <property type="match status" value="1"/>
</dbReference>
<evidence type="ECO:0000313" key="15">
    <source>
        <dbReference type="Proteomes" id="UP000244073"/>
    </source>
</evidence>
<dbReference type="GeneID" id="63811647"/>
<keyword evidence="4" id="KW-0732">Signal</keyword>
<gene>
    <name evidence="14" type="ORF">P175DRAFT_0461571</name>
</gene>
<comment type="subcellular location">
    <subcellularLocation>
        <location evidence="1">Mitochondrion</location>
    </subcellularLocation>
</comment>
<dbReference type="EMBL" id="MSFN02000006">
    <property type="protein sequence ID" value="PTU19158.1"/>
    <property type="molecule type" value="Genomic_DNA"/>
</dbReference>
<dbReference type="PANTHER" id="PTHR12630">
    <property type="entry name" value="N-LINKED OLIGOSACCHARIDE PROCESSING"/>
    <property type="match status" value="1"/>
</dbReference>
<evidence type="ECO:0000256" key="12">
    <source>
        <dbReference type="SAM" id="MobiDB-lite"/>
    </source>
</evidence>
<evidence type="ECO:0000256" key="8">
    <source>
        <dbReference type="ARBA" id="ARBA00023157"/>
    </source>
</evidence>